<keyword evidence="2" id="KW-1185">Reference proteome</keyword>
<dbReference type="OrthoDB" id="8440659at2"/>
<dbReference type="AlphaFoldDB" id="A0A5C6CV65"/>
<dbReference type="EMBL" id="SJPS01000003">
    <property type="protein sequence ID" value="TWU27554.1"/>
    <property type="molecule type" value="Genomic_DNA"/>
</dbReference>
<evidence type="ECO:0000313" key="2">
    <source>
        <dbReference type="Proteomes" id="UP000318437"/>
    </source>
</evidence>
<protein>
    <recommendedName>
        <fullName evidence="3">HNH nuclease domain-containing protein</fullName>
    </recommendedName>
</protein>
<sequence length="300" mass="34164">MTTRKRIPDDTEKEVLLQSRRRCCLCFWLEGIDEVVKGQIAHLDQDPSNSSFENLAFLCFDHHDEYDGKTKQAKGLKESEVTKWRDELYKEMEYRFRSVKARKLELRISNYLMVNVGVDFKLRFRLKNVGQASARNITVSIRLQDNISAESPKKQESKPKITTTSGVSRLVIPELMTVEPTELPDAFGFYESEEDFFEEVGGRVASIDPLGPMNLGLLPDHSIWFEGLGFHITDYPPGTDLVLGYRIDAEDMDSVKGTLQGTIPIGAEWVLQQPEEFGLPRSITLQEVKQIIAESKQDVS</sequence>
<evidence type="ECO:0000313" key="1">
    <source>
        <dbReference type="EMBL" id="TWU27554.1"/>
    </source>
</evidence>
<dbReference type="RefSeq" id="WP_146450746.1">
    <property type="nucleotide sequence ID" value="NZ_SJPS01000003.1"/>
</dbReference>
<comment type="caution">
    <text evidence="1">The sequence shown here is derived from an EMBL/GenBank/DDBJ whole genome shotgun (WGS) entry which is preliminary data.</text>
</comment>
<organism evidence="1 2">
    <name type="scientific">Bythopirellula polymerisocia</name>
    <dbReference type="NCBI Taxonomy" id="2528003"/>
    <lineage>
        <taxon>Bacteria</taxon>
        <taxon>Pseudomonadati</taxon>
        <taxon>Planctomycetota</taxon>
        <taxon>Planctomycetia</taxon>
        <taxon>Pirellulales</taxon>
        <taxon>Lacipirellulaceae</taxon>
        <taxon>Bythopirellula</taxon>
    </lineage>
</organism>
<dbReference type="Proteomes" id="UP000318437">
    <property type="component" value="Unassembled WGS sequence"/>
</dbReference>
<gene>
    <name evidence="1" type="ORF">Pla144_23310</name>
</gene>
<proteinExistence type="predicted"/>
<name>A0A5C6CV65_9BACT</name>
<reference evidence="1 2" key="1">
    <citation type="submission" date="2019-02" db="EMBL/GenBank/DDBJ databases">
        <title>Deep-cultivation of Planctomycetes and their phenomic and genomic characterization uncovers novel biology.</title>
        <authorList>
            <person name="Wiegand S."/>
            <person name="Jogler M."/>
            <person name="Boedeker C."/>
            <person name="Pinto D."/>
            <person name="Vollmers J."/>
            <person name="Rivas-Marin E."/>
            <person name="Kohn T."/>
            <person name="Peeters S.H."/>
            <person name="Heuer A."/>
            <person name="Rast P."/>
            <person name="Oberbeckmann S."/>
            <person name="Bunk B."/>
            <person name="Jeske O."/>
            <person name="Meyerdierks A."/>
            <person name="Storesund J.E."/>
            <person name="Kallscheuer N."/>
            <person name="Luecker S."/>
            <person name="Lage O.M."/>
            <person name="Pohl T."/>
            <person name="Merkel B.J."/>
            <person name="Hornburger P."/>
            <person name="Mueller R.-W."/>
            <person name="Bruemmer F."/>
            <person name="Labrenz M."/>
            <person name="Spormann A.M."/>
            <person name="Op Den Camp H."/>
            <person name="Overmann J."/>
            <person name="Amann R."/>
            <person name="Jetten M.S.M."/>
            <person name="Mascher T."/>
            <person name="Medema M.H."/>
            <person name="Devos D.P."/>
            <person name="Kaster A.-K."/>
            <person name="Ovreas L."/>
            <person name="Rohde M."/>
            <person name="Galperin M.Y."/>
            <person name="Jogler C."/>
        </authorList>
    </citation>
    <scope>NUCLEOTIDE SEQUENCE [LARGE SCALE GENOMIC DNA]</scope>
    <source>
        <strain evidence="1 2">Pla144</strain>
    </source>
</reference>
<accession>A0A5C6CV65</accession>
<evidence type="ECO:0008006" key="3">
    <source>
        <dbReference type="Google" id="ProtNLM"/>
    </source>
</evidence>